<dbReference type="Gene3D" id="2.40.70.10">
    <property type="entry name" value="Acid Proteases"/>
    <property type="match status" value="1"/>
</dbReference>
<sequence length="374" mass="40679">MAQAQVGSFPRELAASDTRRGAGPPLLVFDTNVPGYDRPLRLLVDSGASENVCRLAPVSATPSWKSVREDGTQIRVRLAHGHAMYVPMRSIDLHVEFEDFSDVERFLVIDMDDRYDLILGIKWLVKHEPCIDWRSGRLMSSVPVSERHAPTWAHITTPDGYVVIAGEAKPLRTPNGLGDATPMARRAFSARWQGNPTDLRDHADQCPAPRVGCDTSRGTQIAEGEASPSLCDAQFEDGGSIVSAGDRHQAMPVLDCESFQAPQCKSIRERAGGIARSILGEHGSQGSMKAVSLAALHAEYDDLPTTAEGIIGLPELAVEAFLEELLRGEDDTVCGPTPYLEEALAALVEVGTSSTEDAAVSERQRCYEDQDWKS</sequence>
<dbReference type="EMBL" id="DAKRPA010000002">
    <property type="protein sequence ID" value="DBA05142.1"/>
    <property type="molecule type" value="Genomic_DNA"/>
</dbReference>
<comment type="caution">
    <text evidence="1">The sequence shown here is derived from an EMBL/GenBank/DDBJ whole genome shotgun (WGS) entry which is preliminary data.</text>
</comment>
<dbReference type="AlphaFoldDB" id="A0AAV2ZL03"/>
<accession>A0AAV2ZL03</accession>
<dbReference type="Proteomes" id="UP001146120">
    <property type="component" value="Unassembled WGS sequence"/>
</dbReference>
<reference evidence="1" key="2">
    <citation type="journal article" date="2023" name="Microbiol Resour">
        <title>Decontamination and Annotation of the Draft Genome Sequence of the Oomycete Lagenidium giganteum ARSEF 373.</title>
        <authorList>
            <person name="Morgan W.R."/>
            <person name="Tartar A."/>
        </authorList>
    </citation>
    <scope>NUCLEOTIDE SEQUENCE</scope>
    <source>
        <strain evidence="1">ARSEF 373</strain>
    </source>
</reference>
<keyword evidence="2" id="KW-1185">Reference proteome</keyword>
<evidence type="ECO:0000313" key="2">
    <source>
        <dbReference type="Proteomes" id="UP001146120"/>
    </source>
</evidence>
<gene>
    <name evidence="1" type="ORF">N0F65_004992</name>
</gene>
<name>A0AAV2ZL03_9STRA</name>
<evidence type="ECO:0000313" key="1">
    <source>
        <dbReference type="EMBL" id="DBA05142.1"/>
    </source>
</evidence>
<dbReference type="InterPro" id="IPR021109">
    <property type="entry name" value="Peptidase_aspartic_dom_sf"/>
</dbReference>
<reference evidence="1" key="1">
    <citation type="submission" date="2022-11" db="EMBL/GenBank/DDBJ databases">
        <authorList>
            <person name="Morgan W.R."/>
            <person name="Tartar A."/>
        </authorList>
    </citation>
    <scope>NUCLEOTIDE SEQUENCE</scope>
    <source>
        <strain evidence="1">ARSEF 373</strain>
    </source>
</reference>
<dbReference type="CDD" id="cd00303">
    <property type="entry name" value="retropepsin_like"/>
    <property type="match status" value="1"/>
</dbReference>
<protein>
    <submittedName>
        <fullName evidence="1">Uncharacterized protein</fullName>
    </submittedName>
</protein>
<organism evidence="1 2">
    <name type="scientific">Lagenidium giganteum</name>
    <dbReference type="NCBI Taxonomy" id="4803"/>
    <lineage>
        <taxon>Eukaryota</taxon>
        <taxon>Sar</taxon>
        <taxon>Stramenopiles</taxon>
        <taxon>Oomycota</taxon>
        <taxon>Peronosporomycetes</taxon>
        <taxon>Pythiales</taxon>
        <taxon>Pythiaceae</taxon>
    </lineage>
</organism>
<proteinExistence type="predicted"/>
<dbReference type="SUPFAM" id="SSF50630">
    <property type="entry name" value="Acid proteases"/>
    <property type="match status" value="1"/>
</dbReference>